<dbReference type="InterPro" id="IPR003769">
    <property type="entry name" value="ClpS_core"/>
</dbReference>
<comment type="caution">
    <text evidence="4">The sequence shown here is derived from an EMBL/GenBank/DDBJ whole genome shotgun (WGS) entry which is preliminary data.</text>
</comment>
<dbReference type="EMBL" id="PUHZ01000013">
    <property type="protein sequence ID" value="PQO45764.1"/>
    <property type="molecule type" value="Genomic_DNA"/>
</dbReference>
<dbReference type="AlphaFoldDB" id="A0A2S8GP30"/>
<comment type="similarity">
    <text evidence="1">Belongs to the ClpS family.</text>
</comment>
<dbReference type="Pfam" id="PF02617">
    <property type="entry name" value="ClpS"/>
    <property type="match status" value="1"/>
</dbReference>
<dbReference type="GO" id="GO:0008233">
    <property type="term" value="F:peptidase activity"/>
    <property type="evidence" value="ECO:0007669"/>
    <property type="project" value="UniProtKB-KW"/>
</dbReference>
<reference evidence="4 5" key="1">
    <citation type="submission" date="2018-02" db="EMBL/GenBank/DDBJ databases">
        <title>Comparative genomes isolates from brazilian mangrove.</title>
        <authorList>
            <person name="Araujo J.E."/>
            <person name="Taketani R.G."/>
            <person name="Silva M.C.P."/>
            <person name="Loureco M.V."/>
            <person name="Andreote F.D."/>
        </authorList>
    </citation>
    <scope>NUCLEOTIDE SEQUENCE [LARGE SCALE GENOMIC DNA]</scope>
    <source>
        <strain evidence="4 5">Nap-Phe MGV</strain>
    </source>
</reference>
<sequence length="118" mass="13147">MAKSDSAVVDAPATQSETKTDTREQTKRQPPYVVILHNDDINTFDFVIETLRKVFGYELEKCIQLTLNAHNQGRSAIWSGALEVAELKVDQIRSRGADPQMKAKGALPLRVSIEPLPQ</sequence>
<dbReference type="GO" id="GO:0006508">
    <property type="term" value="P:proteolysis"/>
    <property type="evidence" value="ECO:0007669"/>
    <property type="project" value="UniProtKB-UniRule"/>
</dbReference>
<gene>
    <name evidence="1" type="primary">clpS</name>
    <name evidence="4" type="ORF">C5Y93_12615</name>
</gene>
<dbReference type="RefSeq" id="WP_105335788.1">
    <property type="nucleotide sequence ID" value="NZ_PUHZ01000013.1"/>
</dbReference>
<protein>
    <recommendedName>
        <fullName evidence="1">ATP-dependent Clp protease adapter protein ClpS</fullName>
    </recommendedName>
</protein>
<evidence type="ECO:0000256" key="1">
    <source>
        <dbReference type="HAMAP-Rule" id="MF_00302"/>
    </source>
</evidence>
<organism evidence="4 5">
    <name type="scientific">Blastopirellula marina</name>
    <dbReference type="NCBI Taxonomy" id="124"/>
    <lineage>
        <taxon>Bacteria</taxon>
        <taxon>Pseudomonadati</taxon>
        <taxon>Planctomycetota</taxon>
        <taxon>Planctomycetia</taxon>
        <taxon>Pirellulales</taxon>
        <taxon>Pirellulaceae</taxon>
        <taxon>Blastopirellula</taxon>
    </lineage>
</organism>
<comment type="function">
    <text evidence="1">Involved in the modulation of the specificity of the ClpAP-mediated ATP-dependent protein degradation.</text>
</comment>
<accession>A0A2S8GP30</accession>
<keyword evidence="4" id="KW-0378">Hydrolase</keyword>
<dbReference type="SUPFAM" id="SSF54736">
    <property type="entry name" value="ClpS-like"/>
    <property type="match status" value="1"/>
</dbReference>
<dbReference type="PANTHER" id="PTHR33473:SF17">
    <property type="entry name" value="ATP-DEPENDENT CLP PROTEASE ADAPTER PROTEIN CLPS1, CHLOROPLASTIC"/>
    <property type="match status" value="1"/>
</dbReference>
<dbReference type="GO" id="GO:0030163">
    <property type="term" value="P:protein catabolic process"/>
    <property type="evidence" value="ECO:0007669"/>
    <property type="project" value="InterPro"/>
</dbReference>
<evidence type="ECO:0000313" key="5">
    <source>
        <dbReference type="Proteomes" id="UP000237819"/>
    </source>
</evidence>
<evidence type="ECO:0000259" key="3">
    <source>
        <dbReference type="Pfam" id="PF02617"/>
    </source>
</evidence>
<proteinExistence type="inferred from homology"/>
<feature type="domain" description="Adaptor protein ClpS core" evidence="3">
    <location>
        <begin position="27"/>
        <end position="95"/>
    </location>
</feature>
<dbReference type="PANTHER" id="PTHR33473">
    <property type="entry name" value="ATP-DEPENDENT CLP PROTEASE ADAPTER PROTEIN CLPS1, CHLOROPLASTIC"/>
    <property type="match status" value="1"/>
</dbReference>
<comment type="subunit">
    <text evidence="1">Binds to the N-terminal domain of the chaperone ClpA.</text>
</comment>
<dbReference type="Gene3D" id="3.30.1390.10">
    <property type="match status" value="1"/>
</dbReference>
<evidence type="ECO:0000256" key="2">
    <source>
        <dbReference type="SAM" id="MobiDB-lite"/>
    </source>
</evidence>
<feature type="region of interest" description="Disordered" evidence="2">
    <location>
        <begin position="1"/>
        <end position="28"/>
    </location>
</feature>
<name>A0A2S8GP30_9BACT</name>
<evidence type="ECO:0000313" key="4">
    <source>
        <dbReference type="EMBL" id="PQO45764.1"/>
    </source>
</evidence>
<keyword evidence="4" id="KW-0645">Protease</keyword>
<feature type="compositionally biased region" description="Basic and acidic residues" evidence="2">
    <location>
        <begin position="18"/>
        <end position="27"/>
    </location>
</feature>
<dbReference type="InterPro" id="IPR022935">
    <property type="entry name" value="ClpS"/>
</dbReference>
<dbReference type="Proteomes" id="UP000237819">
    <property type="component" value="Unassembled WGS sequence"/>
</dbReference>
<dbReference type="HAMAP" id="MF_00302">
    <property type="entry name" value="ClpS"/>
    <property type="match status" value="1"/>
</dbReference>
<dbReference type="OrthoDB" id="286350at2"/>
<dbReference type="InterPro" id="IPR014719">
    <property type="entry name" value="Ribosomal_bL12_C/ClpS-like"/>
</dbReference>